<evidence type="ECO:0000259" key="2">
    <source>
        <dbReference type="PROSITE" id="PS51123"/>
    </source>
</evidence>
<comment type="caution">
    <text evidence="3">The sequence shown here is derived from an EMBL/GenBank/DDBJ whole genome shotgun (WGS) entry which is preliminary data.</text>
</comment>
<dbReference type="Gene3D" id="3.30.1330.60">
    <property type="entry name" value="OmpA-like domain"/>
    <property type="match status" value="1"/>
</dbReference>
<protein>
    <recommendedName>
        <fullName evidence="2">OmpA-like domain-containing protein</fullName>
    </recommendedName>
</protein>
<dbReference type="AlphaFoldDB" id="A0A2A7SA53"/>
<dbReference type="SUPFAM" id="SSF103088">
    <property type="entry name" value="OmpA-like"/>
    <property type="match status" value="1"/>
</dbReference>
<dbReference type="PROSITE" id="PS51123">
    <property type="entry name" value="OMPA_2"/>
    <property type="match status" value="1"/>
</dbReference>
<dbReference type="CDD" id="cd07185">
    <property type="entry name" value="OmpA_C-like"/>
    <property type="match status" value="1"/>
</dbReference>
<dbReference type="PANTHER" id="PTHR30329">
    <property type="entry name" value="STATOR ELEMENT OF FLAGELLAR MOTOR COMPLEX"/>
    <property type="match status" value="1"/>
</dbReference>
<evidence type="ECO:0000313" key="4">
    <source>
        <dbReference type="Proteomes" id="UP000220629"/>
    </source>
</evidence>
<accession>A0A2A7SA53</accession>
<organism evidence="3 4">
    <name type="scientific">Burkholderia gladioli</name>
    <name type="common">Pseudomonas marginata</name>
    <name type="synonym">Phytomonas marginata</name>
    <dbReference type="NCBI Taxonomy" id="28095"/>
    <lineage>
        <taxon>Bacteria</taxon>
        <taxon>Pseudomonadati</taxon>
        <taxon>Pseudomonadota</taxon>
        <taxon>Betaproteobacteria</taxon>
        <taxon>Burkholderiales</taxon>
        <taxon>Burkholderiaceae</taxon>
        <taxon>Burkholderia</taxon>
    </lineage>
</organism>
<dbReference type="InterPro" id="IPR050330">
    <property type="entry name" value="Bact_OuterMem_StrucFunc"/>
</dbReference>
<dbReference type="Proteomes" id="UP000220629">
    <property type="component" value="Unassembled WGS sequence"/>
</dbReference>
<evidence type="ECO:0000256" key="1">
    <source>
        <dbReference type="PROSITE-ProRule" id="PRU00473"/>
    </source>
</evidence>
<sequence length="232" mass="24950">MQFLDSSPEAHRGSRMREGSPRVRAAACVIGATLLGAALAGCAMNQHVARTTYAPREAGLQIMNVPVVSDIAVIEEVPRQYIWRNSATSAADGGVVFSGPQHFVWQVPQPDLAGIMNSDLPPTKDSTASNTVYFHIDSAQLDTRARASLDVLPLEVTHVQVDAFTDNTGTDSYNERLSERRALAVKHYLMVRGVDGSKIATAAHGKSGAVASNRTARGRALNRRADVVETLE</sequence>
<proteinExistence type="predicted"/>
<evidence type="ECO:0000313" key="3">
    <source>
        <dbReference type="EMBL" id="PEH40428.1"/>
    </source>
</evidence>
<dbReference type="EMBL" id="PDDY01000003">
    <property type="protein sequence ID" value="PEH40428.1"/>
    <property type="molecule type" value="Genomic_DNA"/>
</dbReference>
<name>A0A2A7SA53_BURGA</name>
<dbReference type="Pfam" id="PF00691">
    <property type="entry name" value="OmpA"/>
    <property type="match status" value="1"/>
</dbReference>
<gene>
    <name evidence="3" type="ORF">CRM94_17050</name>
</gene>
<dbReference type="InterPro" id="IPR006665">
    <property type="entry name" value="OmpA-like"/>
</dbReference>
<keyword evidence="1" id="KW-0472">Membrane</keyword>
<dbReference type="PANTHER" id="PTHR30329:SF21">
    <property type="entry name" value="LIPOPROTEIN YIAD-RELATED"/>
    <property type="match status" value="1"/>
</dbReference>
<dbReference type="GO" id="GO:0016020">
    <property type="term" value="C:membrane"/>
    <property type="evidence" value="ECO:0007669"/>
    <property type="project" value="UniProtKB-UniRule"/>
</dbReference>
<reference evidence="4" key="1">
    <citation type="submission" date="2017-09" db="EMBL/GenBank/DDBJ databases">
        <title>FDA dAtabase for Regulatory Grade micrObial Sequences (FDA-ARGOS): Supporting development and validation of Infectious Disease Dx tests.</title>
        <authorList>
            <person name="Minogue T."/>
            <person name="Wolcott M."/>
            <person name="Wasieloski L."/>
            <person name="Aguilar W."/>
            <person name="Moore D."/>
            <person name="Tallon L."/>
            <person name="Sadzewicz L."/>
            <person name="Ott S."/>
            <person name="Zhao X."/>
            <person name="Nagaraj S."/>
            <person name="Vavikolanu K."/>
            <person name="Aluvathingal J."/>
            <person name="Nadendla S."/>
            <person name="Sichtig H."/>
        </authorList>
    </citation>
    <scope>NUCLEOTIDE SEQUENCE [LARGE SCALE GENOMIC DNA]</scope>
    <source>
        <strain evidence="4">FDAARGOS_390</strain>
    </source>
</reference>
<feature type="domain" description="OmpA-like" evidence="2">
    <location>
        <begin position="121"/>
        <end position="232"/>
    </location>
</feature>
<dbReference type="InterPro" id="IPR036737">
    <property type="entry name" value="OmpA-like_sf"/>
</dbReference>